<evidence type="ECO:0000259" key="1">
    <source>
        <dbReference type="PROSITE" id="PS51186"/>
    </source>
</evidence>
<feature type="domain" description="N-acetyltransferase" evidence="1">
    <location>
        <begin position="2"/>
        <end position="196"/>
    </location>
</feature>
<dbReference type="GO" id="GO:0016746">
    <property type="term" value="F:acyltransferase activity"/>
    <property type="evidence" value="ECO:0007669"/>
    <property type="project" value="UniProtKB-KW"/>
</dbReference>
<dbReference type="EC" id="2.3.1.-" evidence="2"/>
<dbReference type="InterPro" id="IPR016181">
    <property type="entry name" value="Acyl_CoA_acyltransferase"/>
</dbReference>
<dbReference type="RefSeq" id="WP_380216085.1">
    <property type="nucleotide sequence ID" value="NZ_JBHTBN010000001.1"/>
</dbReference>
<dbReference type="EMBL" id="JBHTBN010000001">
    <property type="protein sequence ID" value="MFC7356392.1"/>
    <property type="molecule type" value="Genomic_DNA"/>
</dbReference>
<dbReference type="InterPro" id="IPR000182">
    <property type="entry name" value="GNAT_dom"/>
</dbReference>
<reference evidence="3" key="1">
    <citation type="journal article" date="2019" name="Int. J. Syst. Evol. Microbiol.">
        <title>The Global Catalogue of Microorganisms (GCM) 10K type strain sequencing project: providing services to taxonomists for standard genome sequencing and annotation.</title>
        <authorList>
            <consortium name="The Broad Institute Genomics Platform"/>
            <consortium name="The Broad Institute Genome Sequencing Center for Infectious Disease"/>
            <person name="Wu L."/>
            <person name="Ma J."/>
        </authorList>
    </citation>
    <scope>NUCLEOTIDE SEQUENCE [LARGE SCALE GENOMIC DNA]</scope>
    <source>
        <strain evidence="3">CGMCC 1.16306</strain>
    </source>
</reference>
<dbReference type="SUPFAM" id="SSF55729">
    <property type="entry name" value="Acyl-CoA N-acyltransferases (Nat)"/>
    <property type="match status" value="1"/>
</dbReference>
<keyword evidence="3" id="KW-1185">Reference proteome</keyword>
<keyword evidence="2" id="KW-0012">Acyltransferase</keyword>
<comment type="caution">
    <text evidence="2">The sequence shown here is derived from an EMBL/GenBank/DDBJ whole genome shotgun (WGS) entry which is preliminary data.</text>
</comment>
<protein>
    <submittedName>
        <fullName evidence="2">GNAT family N-acetyltransferase</fullName>
        <ecNumber evidence="2">2.3.1.-</ecNumber>
    </submittedName>
</protein>
<dbReference type="Proteomes" id="UP001596415">
    <property type="component" value="Unassembled WGS sequence"/>
</dbReference>
<dbReference type="PROSITE" id="PS51186">
    <property type="entry name" value="GNAT"/>
    <property type="match status" value="1"/>
</dbReference>
<name>A0ABW2MNB3_9FLAO</name>
<sequence length="196" mass="22739">MITYHSCTTDDELRQILKLQHQNLPASVSKDQKKTDGFVTVHHTFELLKEMNKTCPHMLAKDGNQVVGYALCMHPKFGDEIDILKPMFAEIYKHFSNQNEMLKQACLPRHDRQVQHDIKNYLVMGQVCIAKAYRGQGIFRKLYEKMKAEVIPPFSCIITEVDTKNKRSLQAHFGIGFQKMRSYQSGGQDWEIIYLT</sequence>
<accession>A0ABW2MNB3</accession>
<dbReference type="Gene3D" id="3.40.630.30">
    <property type="match status" value="1"/>
</dbReference>
<gene>
    <name evidence="2" type="ORF">ACFQO1_01725</name>
</gene>
<dbReference type="Pfam" id="PF00583">
    <property type="entry name" value="Acetyltransf_1"/>
    <property type="match status" value="1"/>
</dbReference>
<organism evidence="2 3">
    <name type="scientific">Jejudonia soesokkakensis</name>
    <dbReference type="NCBI Taxonomy" id="1323432"/>
    <lineage>
        <taxon>Bacteria</taxon>
        <taxon>Pseudomonadati</taxon>
        <taxon>Bacteroidota</taxon>
        <taxon>Flavobacteriia</taxon>
        <taxon>Flavobacteriales</taxon>
        <taxon>Flavobacteriaceae</taxon>
        <taxon>Jejudonia</taxon>
    </lineage>
</organism>
<evidence type="ECO:0000313" key="3">
    <source>
        <dbReference type="Proteomes" id="UP001596415"/>
    </source>
</evidence>
<evidence type="ECO:0000313" key="2">
    <source>
        <dbReference type="EMBL" id="MFC7356392.1"/>
    </source>
</evidence>
<keyword evidence="2" id="KW-0808">Transferase</keyword>
<proteinExistence type="predicted"/>